<dbReference type="AlphaFoldDB" id="A0AAV1HTT1"/>
<sequence>MQGKNSQRELRKQLSEKCGSTVQNIVGVAGSVRDQSGSEAVAEAARRFAAKERFIAHSLQAAEQLPHQLVQLDLHLSIVHHHLFNLAEFAKASESGRAAEDTASRQPQ</sequence>
<organism evidence="1 2">
    <name type="scientific">Coccomyxa viridis</name>
    <dbReference type="NCBI Taxonomy" id="1274662"/>
    <lineage>
        <taxon>Eukaryota</taxon>
        <taxon>Viridiplantae</taxon>
        <taxon>Chlorophyta</taxon>
        <taxon>core chlorophytes</taxon>
        <taxon>Trebouxiophyceae</taxon>
        <taxon>Trebouxiophyceae incertae sedis</taxon>
        <taxon>Coccomyxaceae</taxon>
        <taxon>Coccomyxa</taxon>
    </lineage>
</organism>
<dbReference type="Proteomes" id="UP001314263">
    <property type="component" value="Unassembled WGS sequence"/>
</dbReference>
<keyword evidence="2" id="KW-1185">Reference proteome</keyword>
<accession>A0AAV1HTT1</accession>
<reference evidence="1 2" key="1">
    <citation type="submission" date="2023-10" db="EMBL/GenBank/DDBJ databases">
        <authorList>
            <person name="Maclean D."/>
            <person name="Macfadyen A."/>
        </authorList>
    </citation>
    <scope>NUCLEOTIDE SEQUENCE [LARGE SCALE GENOMIC DNA]</scope>
</reference>
<evidence type="ECO:0000313" key="1">
    <source>
        <dbReference type="EMBL" id="CAK0743804.1"/>
    </source>
</evidence>
<comment type="caution">
    <text evidence="1">The sequence shown here is derived from an EMBL/GenBank/DDBJ whole genome shotgun (WGS) entry which is preliminary data.</text>
</comment>
<dbReference type="EMBL" id="CAUYUE010000002">
    <property type="protein sequence ID" value="CAK0743804.1"/>
    <property type="molecule type" value="Genomic_DNA"/>
</dbReference>
<proteinExistence type="predicted"/>
<name>A0AAV1HTT1_9CHLO</name>
<gene>
    <name evidence="1" type="ORF">CVIRNUC_001498</name>
</gene>
<evidence type="ECO:0000313" key="2">
    <source>
        <dbReference type="Proteomes" id="UP001314263"/>
    </source>
</evidence>
<protein>
    <recommendedName>
        <fullName evidence="3">BLOC-1-related complex subunit 7</fullName>
    </recommendedName>
</protein>
<evidence type="ECO:0008006" key="3">
    <source>
        <dbReference type="Google" id="ProtNLM"/>
    </source>
</evidence>